<evidence type="ECO:0000313" key="8">
    <source>
        <dbReference type="Proteomes" id="UP000044602"/>
    </source>
</evidence>
<comment type="similarity">
    <text evidence="1">Belongs to the sulfatase family.</text>
</comment>
<evidence type="ECO:0000259" key="5">
    <source>
        <dbReference type="Pfam" id="PF00884"/>
    </source>
</evidence>
<keyword evidence="2" id="KW-0479">Metal-binding</keyword>
<organism evidence="6 8">
    <name type="scientific">Verticillium longisporum</name>
    <name type="common">Verticillium dahliae var. longisporum</name>
    <dbReference type="NCBI Taxonomy" id="100787"/>
    <lineage>
        <taxon>Eukaryota</taxon>
        <taxon>Fungi</taxon>
        <taxon>Dikarya</taxon>
        <taxon>Ascomycota</taxon>
        <taxon>Pezizomycotina</taxon>
        <taxon>Sordariomycetes</taxon>
        <taxon>Hypocreomycetidae</taxon>
        <taxon>Glomerellales</taxon>
        <taxon>Plectosphaerellaceae</taxon>
        <taxon>Verticillium</taxon>
    </lineage>
</organism>
<dbReference type="InterPro" id="IPR024607">
    <property type="entry name" value="Sulfatase_CS"/>
</dbReference>
<dbReference type="PANTHER" id="PTHR42693">
    <property type="entry name" value="ARYLSULFATASE FAMILY MEMBER"/>
    <property type="match status" value="1"/>
</dbReference>
<evidence type="ECO:0000313" key="6">
    <source>
        <dbReference type="EMBL" id="CRK22786.1"/>
    </source>
</evidence>
<keyword evidence="8" id="KW-1185">Reference proteome</keyword>
<dbReference type="AlphaFoldDB" id="A0A0G4LL96"/>
<sequence>MGSMPSTKRPNFLIIVADDLGYSDVGCFGSEIKTPALDRLARTGIQLTNFHTASACSPTRSMLFSGTDSHIAGLGQMSEYMNQNPQPYAGRPGYEGYLNFRVAALSEILQDNGYHTIMSGKWHLGLSKETSPAARGFDNSYAFLSGCGNHYNYEPQLDNPSHALLTPMNAGKFWLQDTEFLDRTKDIPEDFYSTTTFTDRLIGYLDEREDSAQPFFAYLPFTAPHWPLQAPRETIDKYKGLYDEGPAVLRRKRLDRLVELGLISKEVEPAPMTVELWDTMPPAERAESARKMEIYAAMVDLIDVNIGRVVDHLETTGELDNTFVLFMSDNGAEGAMLEALPLMGGAGTFQTIIDRYYDNSLKNMGMANSFVWYGAEWACASMAPSRGFKTYITEGGIRCPCLVRYPAFAKSGTNTDSFATVMDILPTVLELAAIPLPGKAFRGRQVVPVRGASWVPHLDNHAPAFHDEENQITGWELFGLRAIRQGPWKALYMTAPRGKDRWELYNLKNDPGEVHDLASTEPDILARLIEHWEVYYAETGMFDPGVEFKITKYF</sequence>
<dbReference type="InterPro" id="IPR017850">
    <property type="entry name" value="Alkaline_phosphatase_core_sf"/>
</dbReference>
<dbReference type="Pfam" id="PF00884">
    <property type="entry name" value="Sulfatase"/>
    <property type="match status" value="1"/>
</dbReference>
<dbReference type="Proteomes" id="UP000045706">
    <property type="component" value="Unassembled WGS sequence"/>
</dbReference>
<protein>
    <recommendedName>
        <fullName evidence="5">Sulfatase N-terminal domain-containing protein</fullName>
    </recommendedName>
</protein>
<evidence type="ECO:0000313" key="7">
    <source>
        <dbReference type="EMBL" id="CRK45559.1"/>
    </source>
</evidence>
<proteinExistence type="inferred from homology"/>
<evidence type="ECO:0000256" key="2">
    <source>
        <dbReference type="ARBA" id="ARBA00022723"/>
    </source>
</evidence>
<dbReference type="CDD" id="cd16025">
    <property type="entry name" value="PAS_like"/>
    <property type="match status" value="1"/>
</dbReference>
<dbReference type="Gene3D" id="3.40.720.10">
    <property type="entry name" value="Alkaline Phosphatase, subunit A"/>
    <property type="match status" value="1"/>
</dbReference>
<dbReference type="Gene3D" id="3.30.1120.10">
    <property type="match status" value="1"/>
</dbReference>
<dbReference type="EMBL" id="CVQH01014558">
    <property type="protein sequence ID" value="CRK22786.1"/>
    <property type="molecule type" value="Genomic_DNA"/>
</dbReference>
<dbReference type="PROSITE" id="PS00149">
    <property type="entry name" value="SULFATASE_2"/>
    <property type="match status" value="1"/>
</dbReference>
<dbReference type="GO" id="GO:0004065">
    <property type="term" value="F:arylsulfatase activity"/>
    <property type="evidence" value="ECO:0007669"/>
    <property type="project" value="TreeGrafter"/>
</dbReference>
<dbReference type="GO" id="GO:0046872">
    <property type="term" value="F:metal ion binding"/>
    <property type="evidence" value="ECO:0007669"/>
    <property type="project" value="UniProtKB-KW"/>
</dbReference>
<dbReference type="InterPro" id="IPR000917">
    <property type="entry name" value="Sulfatase_N"/>
</dbReference>
<evidence type="ECO:0000256" key="4">
    <source>
        <dbReference type="ARBA" id="ARBA00022837"/>
    </source>
</evidence>
<dbReference type="Proteomes" id="UP000044602">
    <property type="component" value="Unassembled WGS sequence"/>
</dbReference>
<accession>A0A0G4LL96</accession>
<dbReference type="InterPro" id="IPR050738">
    <property type="entry name" value="Sulfatase"/>
</dbReference>
<evidence type="ECO:0000256" key="1">
    <source>
        <dbReference type="ARBA" id="ARBA00008779"/>
    </source>
</evidence>
<evidence type="ECO:0000313" key="9">
    <source>
        <dbReference type="Proteomes" id="UP000045706"/>
    </source>
</evidence>
<dbReference type="STRING" id="100787.A0A0G4LL96"/>
<keyword evidence="4" id="KW-0106">Calcium</keyword>
<feature type="domain" description="Sulfatase N-terminal" evidence="5">
    <location>
        <begin position="10"/>
        <end position="432"/>
    </location>
</feature>
<evidence type="ECO:0000256" key="3">
    <source>
        <dbReference type="ARBA" id="ARBA00022801"/>
    </source>
</evidence>
<gene>
    <name evidence="6" type="ORF">BN1708_013493</name>
    <name evidence="7" type="ORF">BN1723_006671</name>
</gene>
<dbReference type="EMBL" id="CVQI01034939">
    <property type="protein sequence ID" value="CRK45559.1"/>
    <property type="molecule type" value="Genomic_DNA"/>
</dbReference>
<dbReference type="PANTHER" id="PTHR42693:SF33">
    <property type="entry name" value="ARYLSULFATASE"/>
    <property type="match status" value="1"/>
</dbReference>
<name>A0A0G4LL96_VERLO</name>
<keyword evidence="3" id="KW-0378">Hydrolase</keyword>
<dbReference type="SUPFAM" id="SSF53649">
    <property type="entry name" value="Alkaline phosphatase-like"/>
    <property type="match status" value="1"/>
</dbReference>
<reference evidence="8 9" key="1">
    <citation type="submission" date="2015-05" db="EMBL/GenBank/DDBJ databases">
        <authorList>
            <person name="Fogelqvist Johan"/>
        </authorList>
    </citation>
    <scope>NUCLEOTIDE SEQUENCE [LARGE SCALE GENOMIC DNA]</scope>
    <source>
        <strain evidence="6">VL1</strain>
        <strain evidence="7">VL2</strain>
    </source>
</reference>